<gene>
    <name evidence="3" type="ORF">G3I29_16380</name>
</gene>
<feature type="chain" id="PRO_5027119775" description="Surface-anchored protein" evidence="2">
    <location>
        <begin position="18"/>
        <end position="577"/>
    </location>
</feature>
<dbReference type="NCBIfam" id="TIGR03769">
    <property type="entry name" value="P_ac_wall_RPT"/>
    <property type="match status" value="1"/>
</dbReference>
<dbReference type="RefSeq" id="WP_164345529.1">
    <property type="nucleotide sequence ID" value="NZ_JAAGLQ010000331.1"/>
</dbReference>
<evidence type="ECO:0000313" key="4">
    <source>
        <dbReference type="Proteomes" id="UP000471293"/>
    </source>
</evidence>
<keyword evidence="2" id="KW-0732">Signal</keyword>
<dbReference type="NCBIfam" id="NF038134">
    <property type="entry name" value="choice_anch_M"/>
    <property type="match status" value="1"/>
</dbReference>
<keyword evidence="1" id="KW-0472">Membrane</keyword>
<organism evidence="3 4">
    <name type="scientific">Streptomyces halstedii</name>
    <dbReference type="NCBI Taxonomy" id="1944"/>
    <lineage>
        <taxon>Bacteria</taxon>
        <taxon>Bacillati</taxon>
        <taxon>Actinomycetota</taxon>
        <taxon>Actinomycetes</taxon>
        <taxon>Kitasatosporales</taxon>
        <taxon>Streptomycetaceae</taxon>
        <taxon>Streptomyces</taxon>
    </lineage>
</organism>
<feature type="transmembrane region" description="Helical" evidence="1">
    <location>
        <begin position="539"/>
        <end position="560"/>
    </location>
</feature>
<dbReference type="AlphaFoldDB" id="A0A6N9TZU2"/>
<accession>A0A6N9TZU2</accession>
<proteinExistence type="predicted"/>
<sequence length="577" mass="61175">MSLGGVLALTVAAPAQAATGPADGRRVLGAGQHVDAVYPVVEDGGLHIRTLTDKGEVEPKELALHIPDTKTSHITLPEEYGFLGKPGSDAWLTSQTQDMSVVWPGWSFEGIGSGVLKGTVSIELDGFSYAGEGDAPTFAVTQPGGFGNKKVSQLLVPGSAFTTVSGEVGSHTHANWLFTEQGTYDIDLSVHATLSSGKAVEDSTTVRFIVGPVPDTQKPPVEQKVTHYADSADALLLTPSKVDAEYFVGQTINLTAASTRTDEESRFRWHVKKKGESSFTPDPEQKAAVYSAKPDRVLDGTRVYAELLDAGKVVQTSEPITLHVRAHKPTTRLTVTADRSAYEDGDTAHLTSTQDPKTADEHYHWYLKRQGQDAYEWIEESRLADQDVALTPELDGAQVVARLFDADHAVLAESSPVTLAVGAHPSETTVSVEQDATTYTAGDKAVFTARVANADPDATVVWSVRKSGENPFTEIAGAKGLTLEHTLPADWDGAQLRATVTQGGPEVVAEGGVPALKVSAQAAGPAKSPEEKGSSSAAALWWSLSGAAVVAVLAVGTLLIRRRTRPEDVASEGDERV</sequence>
<dbReference type="Proteomes" id="UP000471293">
    <property type="component" value="Unassembled WGS sequence"/>
</dbReference>
<dbReference type="InterPro" id="IPR022435">
    <property type="entry name" value="Surface-anchored_actinobac"/>
</dbReference>
<reference evidence="3 4" key="1">
    <citation type="submission" date="2020-01" db="EMBL/GenBank/DDBJ databases">
        <title>Insect and environment-associated Actinomycetes.</title>
        <authorList>
            <person name="Currrie C."/>
            <person name="Chevrette M."/>
            <person name="Carlson C."/>
            <person name="Stubbendieck R."/>
            <person name="Wendt-Pienkowski E."/>
        </authorList>
    </citation>
    <scope>NUCLEOTIDE SEQUENCE [LARGE SCALE GENOMIC DNA]</scope>
    <source>
        <strain evidence="3 4">SID11342</strain>
    </source>
</reference>
<feature type="signal peptide" evidence="2">
    <location>
        <begin position="1"/>
        <end position="17"/>
    </location>
</feature>
<name>A0A6N9TZU2_STRHA</name>
<dbReference type="EMBL" id="JAAGLQ010000331">
    <property type="protein sequence ID" value="NEA17064.1"/>
    <property type="molecule type" value="Genomic_DNA"/>
</dbReference>
<keyword evidence="1" id="KW-1133">Transmembrane helix</keyword>
<comment type="caution">
    <text evidence="3">The sequence shown here is derived from an EMBL/GenBank/DDBJ whole genome shotgun (WGS) entry which is preliminary data.</text>
</comment>
<evidence type="ECO:0008006" key="5">
    <source>
        <dbReference type="Google" id="ProtNLM"/>
    </source>
</evidence>
<evidence type="ECO:0000256" key="1">
    <source>
        <dbReference type="SAM" id="Phobius"/>
    </source>
</evidence>
<keyword evidence="1" id="KW-0812">Transmembrane</keyword>
<protein>
    <recommendedName>
        <fullName evidence="5">Surface-anchored protein</fullName>
    </recommendedName>
</protein>
<evidence type="ECO:0000313" key="3">
    <source>
        <dbReference type="EMBL" id="NEA17064.1"/>
    </source>
</evidence>
<evidence type="ECO:0000256" key="2">
    <source>
        <dbReference type="SAM" id="SignalP"/>
    </source>
</evidence>